<dbReference type="EMBL" id="BT087174">
    <property type="protein sequence ID" value="ACR37527.1"/>
    <property type="molecule type" value="mRNA"/>
</dbReference>
<evidence type="ECO:0000313" key="1">
    <source>
        <dbReference type="EMBL" id="ACR34260.1"/>
    </source>
</evidence>
<accession>C4IZB0</accession>
<name>C4IZB0_MAIZE</name>
<sequence length="169" mass="18846">MICIKTRRQHHKQKKFRCPNCSYISSSALLVKCSNLLGKPQMQKHNFKPRSKSRVSLKHVTHLVRLDILLHYVKALRFFTVVLDDDAGAAYNLPCLALRVNLAKPGPLAKSLSGRNSDQVNIVLSAECLHQLDVIWLVTVLSKHAKLSGVLLDGLGSLTETLHKTVMST</sequence>
<organism evidence="1">
    <name type="scientific">Zea mays</name>
    <name type="common">Maize</name>
    <dbReference type="NCBI Taxonomy" id="4577"/>
    <lineage>
        <taxon>Eukaryota</taxon>
        <taxon>Viridiplantae</taxon>
        <taxon>Streptophyta</taxon>
        <taxon>Embryophyta</taxon>
        <taxon>Tracheophyta</taxon>
        <taxon>Spermatophyta</taxon>
        <taxon>Magnoliopsida</taxon>
        <taxon>Liliopsida</taxon>
        <taxon>Poales</taxon>
        <taxon>Poaceae</taxon>
        <taxon>PACMAD clade</taxon>
        <taxon>Panicoideae</taxon>
        <taxon>Andropogonodae</taxon>
        <taxon>Andropogoneae</taxon>
        <taxon>Tripsacinae</taxon>
        <taxon>Zea</taxon>
    </lineage>
</organism>
<proteinExistence type="evidence at transcript level"/>
<reference evidence="1" key="2">
    <citation type="submission" date="2012-06" db="EMBL/GenBank/DDBJ databases">
        <authorList>
            <person name="Yu Y."/>
            <person name="Currie J."/>
            <person name="Lomeli R."/>
            <person name="Angelova A."/>
            <person name="Collura K."/>
            <person name="Wissotski M."/>
            <person name="Campos D."/>
            <person name="Kudrna D."/>
            <person name="Golser W."/>
            <person name="Ashely E."/>
            <person name="Descour A."/>
            <person name="Fernandes J."/>
            <person name="Soderlund C."/>
            <person name="Walbot V."/>
        </authorList>
    </citation>
    <scope>NUCLEOTIDE SEQUENCE</scope>
    <source>
        <strain evidence="1">B73</strain>
    </source>
</reference>
<reference evidence="1" key="1">
    <citation type="journal article" date="2009" name="PLoS Genet.">
        <title>Sequencing, mapping, and analysis of 27,455 maize full-length cDNAs.</title>
        <authorList>
            <person name="Soderlund C."/>
            <person name="Descour A."/>
            <person name="Kudrna D."/>
            <person name="Bomhoff M."/>
            <person name="Boyd L."/>
            <person name="Currie J."/>
            <person name="Angelova A."/>
            <person name="Collura K."/>
            <person name="Wissotski M."/>
            <person name="Ashley E."/>
            <person name="Morrow D."/>
            <person name="Fernandes J."/>
            <person name="Walbot V."/>
            <person name="Yu Y."/>
        </authorList>
    </citation>
    <scope>NUCLEOTIDE SEQUENCE</scope>
    <source>
        <strain evidence="1">B73</strain>
    </source>
</reference>
<dbReference type="EMBL" id="BT083907">
    <property type="protein sequence ID" value="ACR34260.1"/>
    <property type="molecule type" value="mRNA"/>
</dbReference>
<protein>
    <submittedName>
        <fullName evidence="1">Uncharacterized protein</fullName>
    </submittedName>
</protein>
<dbReference type="AlphaFoldDB" id="C4IZB0"/>